<evidence type="ECO:0000256" key="2">
    <source>
        <dbReference type="ARBA" id="ARBA00022670"/>
    </source>
</evidence>
<evidence type="ECO:0000256" key="1">
    <source>
        <dbReference type="ARBA" id="ARBA00007623"/>
    </source>
</evidence>
<evidence type="ECO:0000313" key="11">
    <source>
        <dbReference type="Proteomes" id="UP001301958"/>
    </source>
</evidence>
<dbReference type="SMART" id="SM00230">
    <property type="entry name" value="CysPc"/>
    <property type="match status" value="1"/>
</dbReference>
<feature type="compositionally biased region" description="Pro residues" evidence="8">
    <location>
        <begin position="11"/>
        <end position="25"/>
    </location>
</feature>
<evidence type="ECO:0000256" key="5">
    <source>
        <dbReference type="PIRSR" id="PIRSR622684-1"/>
    </source>
</evidence>
<keyword evidence="11" id="KW-1185">Reference proteome</keyword>
<name>A0AAN7BNB9_9PEZI</name>
<keyword evidence="4 6" id="KW-0788">Thiol protease</keyword>
<evidence type="ECO:0000313" key="10">
    <source>
        <dbReference type="EMBL" id="KAK4226496.1"/>
    </source>
</evidence>
<dbReference type="PANTHER" id="PTHR10183:SF379">
    <property type="entry name" value="CALPAIN-5"/>
    <property type="match status" value="1"/>
</dbReference>
<dbReference type="Proteomes" id="UP001301958">
    <property type="component" value="Unassembled WGS sequence"/>
</dbReference>
<dbReference type="FunFam" id="3.90.70.10:FF:000072">
    <property type="entry name" value="Cysteine proteinase"/>
    <property type="match status" value="1"/>
</dbReference>
<evidence type="ECO:0000256" key="6">
    <source>
        <dbReference type="PROSITE-ProRule" id="PRU00239"/>
    </source>
</evidence>
<sequence length="977" mass="112006">MSSKADGKGGPRPPSPPGPIFPPHLLPRGPSNPAQTMVDLFWARFTARNPGKATTLLPKNELAQRLSKRTAAKDLAGGDTKTTSTSYEEAAAACREKVAQIVRECRRVNQKYRDPHFDLDYDLKNVGHPNCLRSLGSSWADYSSGPDSGTEGSPAPRRKGRPKKIQEGERRWRLNPRSVKRVSDIFDDPKFYIEGPTANDIRQGADGDCWFMAAICALTNKPGLIERVCVARDEKVGVYGFVFHRDGEWISEIIDDKLYLKKPDYEEKNSAGSQRNFDRLLWDEMDHRQDPDEHYRKTFQRNSTALYFAQCEHKNETWLPLLEKAYAKAHGDYAAIDGGFTGEGIEDLTGGVTSELFTADILDPELFWKDGLMKVNDEYLFGCSTGDWRGFGERKGIQELHAYSVLEAREVDGHRLVLLKNPWGRGEWQGAWSDGSKEWTPERMQKLNHRFGDDGAFWISYKDLLRKYQHFDRTRLFDDKWKVTSMWTTLNVSWAPDYHDTKFAFTLEKSGPVVIVLSQLDDRYFRGFEGPYSFGIGFRLHKAGEKEYLVRAQTTYRMTRSCNVELHLEAGEYTVLVRIDAKRTDGKMHPEEVIRQNTKERREKLLRIAMSYDLAHSKAKIVKMPEEKEAREKHEKKQNERYRQKILKREKNELQRQYQQECRRFKIEAKKRAHEFAWTKRHHEKLEAKWRAAEEARQKEWEREQAEMRPAGRNGRGDGKCKLPIEKGQPEAEAKVENGNSVPSSSTDLGENTPSASTNDTLKTDVVENDAEKTDNAGIETQEDLPADELAGKTRHRHHHRRYPHYHNNHHHRRGPPPPPPPPPQGFEDSEPESMMPPCSPLEVSEAELDSMVEENEREAHRIIHTDRGPFVRPPPGAPGPGPGGPIFPWNAVAVVGLRIYYKIDDEDGEGKEGVKLKVVRPILYYDSESDDECKDHHEKGECDEWEVKKEVEENKVLDIDDSAKDAIEEVEGRAKE</sequence>
<dbReference type="PANTHER" id="PTHR10183">
    <property type="entry name" value="CALPAIN"/>
    <property type="match status" value="1"/>
</dbReference>
<keyword evidence="2 6" id="KW-0645">Protease</keyword>
<reference evidence="10" key="1">
    <citation type="journal article" date="2023" name="Mol. Phylogenet. Evol.">
        <title>Genome-scale phylogeny and comparative genomics of the fungal order Sordariales.</title>
        <authorList>
            <person name="Hensen N."/>
            <person name="Bonometti L."/>
            <person name="Westerberg I."/>
            <person name="Brannstrom I.O."/>
            <person name="Guillou S."/>
            <person name="Cros-Aarteil S."/>
            <person name="Calhoun S."/>
            <person name="Haridas S."/>
            <person name="Kuo A."/>
            <person name="Mondo S."/>
            <person name="Pangilinan J."/>
            <person name="Riley R."/>
            <person name="LaButti K."/>
            <person name="Andreopoulos B."/>
            <person name="Lipzen A."/>
            <person name="Chen C."/>
            <person name="Yan M."/>
            <person name="Daum C."/>
            <person name="Ng V."/>
            <person name="Clum A."/>
            <person name="Steindorff A."/>
            <person name="Ohm R.A."/>
            <person name="Martin F."/>
            <person name="Silar P."/>
            <person name="Natvig D.O."/>
            <person name="Lalanne C."/>
            <person name="Gautier V."/>
            <person name="Ament-Velasquez S.L."/>
            <person name="Kruys A."/>
            <person name="Hutchinson M.I."/>
            <person name="Powell A.J."/>
            <person name="Barry K."/>
            <person name="Miller A.N."/>
            <person name="Grigoriev I.V."/>
            <person name="Debuchy R."/>
            <person name="Gladieux P."/>
            <person name="Hiltunen Thoren M."/>
            <person name="Johannesson H."/>
        </authorList>
    </citation>
    <scope>NUCLEOTIDE SEQUENCE</scope>
    <source>
        <strain evidence="10">CBS 990.96</strain>
    </source>
</reference>
<reference evidence="10" key="2">
    <citation type="submission" date="2023-05" db="EMBL/GenBank/DDBJ databases">
        <authorList>
            <consortium name="Lawrence Berkeley National Laboratory"/>
            <person name="Steindorff A."/>
            <person name="Hensen N."/>
            <person name="Bonometti L."/>
            <person name="Westerberg I."/>
            <person name="Brannstrom I.O."/>
            <person name="Guillou S."/>
            <person name="Cros-Aarteil S."/>
            <person name="Calhoun S."/>
            <person name="Haridas S."/>
            <person name="Kuo A."/>
            <person name="Mondo S."/>
            <person name="Pangilinan J."/>
            <person name="Riley R."/>
            <person name="Labutti K."/>
            <person name="Andreopoulos B."/>
            <person name="Lipzen A."/>
            <person name="Chen C."/>
            <person name="Yanf M."/>
            <person name="Daum C."/>
            <person name="Ng V."/>
            <person name="Clum A."/>
            <person name="Ohm R."/>
            <person name="Martin F."/>
            <person name="Silar P."/>
            <person name="Natvig D."/>
            <person name="Lalanne C."/>
            <person name="Gautier V."/>
            <person name="Ament-Velasquez S.L."/>
            <person name="Kruys A."/>
            <person name="Hutchinson M.I."/>
            <person name="Powell A.J."/>
            <person name="Barry K."/>
            <person name="Miller A.N."/>
            <person name="Grigoriev I.V."/>
            <person name="Debuchy R."/>
            <person name="Gladieux P."/>
            <person name="Thoren M.H."/>
            <person name="Johannesson H."/>
        </authorList>
    </citation>
    <scope>NUCLEOTIDE SEQUENCE</scope>
    <source>
        <strain evidence="10">CBS 990.96</strain>
    </source>
</reference>
<evidence type="ECO:0000256" key="7">
    <source>
        <dbReference type="SAM" id="Coils"/>
    </source>
</evidence>
<dbReference type="SUPFAM" id="SSF54001">
    <property type="entry name" value="Cysteine proteinases"/>
    <property type="match status" value="1"/>
</dbReference>
<dbReference type="InterPro" id="IPR001300">
    <property type="entry name" value="Peptidase_C2_calpain_cat"/>
</dbReference>
<evidence type="ECO:0000256" key="8">
    <source>
        <dbReference type="SAM" id="MobiDB-lite"/>
    </source>
</evidence>
<protein>
    <recommendedName>
        <fullName evidence="9">Calpain catalytic domain-containing protein</fullName>
    </recommendedName>
</protein>
<feature type="compositionally biased region" description="Polar residues" evidence="8">
    <location>
        <begin position="141"/>
        <end position="151"/>
    </location>
</feature>
<feature type="active site" evidence="5 6">
    <location>
        <position position="421"/>
    </location>
</feature>
<feature type="region of interest" description="Disordered" evidence="8">
    <location>
        <begin position="863"/>
        <end position="884"/>
    </location>
</feature>
<dbReference type="Pfam" id="PF00648">
    <property type="entry name" value="Peptidase_C2"/>
    <property type="match status" value="2"/>
</dbReference>
<feature type="compositionally biased region" description="Basic and acidic residues" evidence="8">
    <location>
        <begin position="715"/>
        <end position="736"/>
    </location>
</feature>
<comment type="similarity">
    <text evidence="1">Belongs to the peptidase C2 family.</text>
</comment>
<comment type="caution">
    <text evidence="10">The sequence shown here is derived from an EMBL/GenBank/DDBJ whole genome shotgun (WGS) entry which is preliminary data.</text>
</comment>
<feature type="compositionally biased region" description="Pro residues" evidence="8">
    <location>
        <begin position="872"/>
        <end position="884"/>
    </location>
</feature>
<dbReference type="GO" id="GO:0006508">
    <property type="term" value="P:proteolysis"/>
    <property type="evidence" value="ECO:0007669"/>
    <property type="project" value="UniProtKB-KW"/>
</dbReference>
<keyword evidence="3 6" id="KW-0378">Hydrolase</keyword>
<dbReference type="Gene3D" id="3.90.70.10">
    <property type="entry name" value="Cysteine proteinases"/>
    <property type="match status" value="1"/>
</dbReference>
<evidence type="ECO:0000256" key="3">
    <source>
        <dbReference type="ARBA" id="ARBA00022801"/>
    </source>
</evidence>
<dbReference type="InterPro" id="IPR038765">
    <property type="entry name" value="Papain-like_cys_pep_sf"/>
</dbReference>
<proteinExistence type="inferred from homology"/>
<feature type="active site" evidence="5 6">
    <location>
        <position position="401"/>
    </location>
</feature>
<dbReference type="EMBL" id="MU865346">
    <property type="protein sequence ID" value="KAK4226496.1"/>
    <property type="molecule type" value="Genomic_DNA"/>
</dbReference>
<feature type="coiled-coil region" evidence="7">
    <location>
        <begin position="637"/>
        <end position="664"/>
    </location>
</feature>
<evidence type="ECO:0000256" key="4">
    <source>
        <dbReference type="ARBA" id="ARBA00022807"/>
    </source>
</evidence>
<evidence type="ECO:0000259" key="9">
    <source>
        <dbReference type="PROSITE" id="PS50203"/>
    </source>
</evidence>
<feature type="region of interest" description="Disordered" evidence="8">
    <location>
        <begin position="141"/>
        <end position="172"/>
    </location>
</feature>
<dbReference type="SUPFAM" id="SSF49758">
    <property type="entry name" value="Calpain large subunit, middle domain (domain III)"/>
    <property type="match status" value="1"/>
</dbReference>
<feature type="region of interest" description="Disordered" evidence="8">
    <location>
        <begin position="698"/>
        <end position="841"/>
    </location>
</feature>
<feature type="compositionally biased region" description="Pro residues" evidence="8">
    <location>
        <begin position="816"/>
        <end position="825"/>
    </location>
</feature>
<feature type="compositionally biased region" description="Basic residues" evidence="8">
    <location>
        <begin position="793"/>
        <end position="815"/>
    </location>
</feature>
<feature type="domain" description="Calpain catalytic" evidence="9">
    <location>
        <begin position="180"/>
        <end position="477"/>
    </location>
</feature>
<feature type="compositionally biased region" description="Polar residues" evidence="8">
    <location>
        <begin position="738"/>
        <end position="761"/>
    </location>
</feature>
<dbReference type="InterPro" id="IPR036213">
    <property type="entry name" value="Calpain_III_sf"/>
</dbReference>
<feature type="region of interest" description="Disordered" evidence="8">
    <location>
        <begin position="1"/>
        <end position="32"/>
    </location>
</feature>
<gene>
    <name evidence="10" type="ORF">QBC38DRAFT_366323</name>
</gene>
<feature type="compositionally biased region" description="Basic and acidic residues" evidence="8">
    <location>
        <begin position="762"/>
        <end position="775"/>
    </location>
</feature>
<keyword evidence="7" id="KW-0175">Coiled coil</keyword>
<dbReference type="PROSITE" id="PS50203">
    <property type="entry name" value="CALPAIN_CAT"/>
    <property type="match status" value="1"/>
</dbReference>
<dbReference type="CDD" id="cd00044">
    <property type="entry name" value="CysPc"/>
    <property type="match status" value="1"/>
</dbReference>
<feature type="compositionally biased region" description="Basic and acidic residues" evidence="8">
    <location>
        <begin position="698"/>
        <end position="707"/>
    </location>
</feature>
<feature type="active site" evidence="5 6">
    <location>
        <position position="209"/>
    </location>
</feature>
<dbReference type="InterPro" id="IPR022684">
    <property type="entry name" value="Calpain_cysteine_protease"/>
</dbReference>
<dbReference type="AlphaFoldDB" id="A0AAN7BNB9"/>
<accession>A0AAN7BNB9</accession>
<organism evidence="10 11">
    <name type="scientific">Podospora fimiseda</name>
    <dbReference type="NCBI Taxonomy" id="252190"/>
    <lineage>
        <taxon>Eukaryota</taxon>
        <taxon>Fungi</taxon>
        <taxon>Dikarya</taxon>
        <taxon>Ascomycota</taxon>
        <taxon>Pezizomycotina</taxon>
        <taxon>Sordariomycetes</taxon>
        <taxon>Sordariomycetidae</taxon>
        <taxon>Sordariales</taxon>
        <taxon>Podosporaceae</taxon>
        <taxon>Podospora</taxon>
    </lineage>
</organism>
<dbReference type="GO" id="GO:0004198">
    <property type="term" value="F:calcium-dependent cysteine-type endopeptidase activity"/>
    <property type="evidence" value="ECO:0007669"/>
    <property type="project" value="InterPro"/>
</dbReference>